<organism evidence="1 2">
    <name type="scientific">Puccinia striiformis f. sp. tritici</name>
    <dbReference type="NCBI Taxonomy" id="168172"/>
    <lineage>
        <taxon>Eukaryota</taxon>
        <taxon>Fungi</taxon>
        <taxon>Dikarya</taxon>
        <taxon>Basidiomycota</taxon>
        <taxon>Pucciniomycotina</taxon>
        <taxon>Pucciniomycetes</taxon>
        <taxon>Pucciniales</taxon>
        <taxon>Pucciniaceae</taxon>
        <taxon>Puccinia</taxon>
    </lineage>
</organism>
<evidence type="ECO:0000313" key="2">
    <source>
        <dbReference type="Proteomes" id="UP001060170"/>
    </source>
</evidence>
<reference evidence="1 2" key="3">
    <citation type="journal article" date="2022" name="Microbiol. Spectr.">
        <title>Folding features and dynamics of 3D genome architecture in plant fungal pathogens.</title>
        <authorList>
            <person name="Xia C."/>
        </authorList>
    </citation>
    <scope>NUCLEOTIDE SEQUENCE [LARGE SCALE GENOMIC DNA]</scope>
    <source>
        <strain evidence="1 2">93-210</strain>
    </source>
</reference>
<evidence type="ECO:0000313" key="1">
    <source>
        <dbReference type="EMBL" id="KAI7951695.1"/>
    </source>
</evidence>
<reference evidence="2" key="2">
    <citation type="journal article" date="2018" name="Mol. Plant Microbe Interact.">
        <title>Genome sequence resources for the wheat stripe rust pathogen (Puccinia striiformis f. sp. tritici) and the barley stripe rust pathogen (Puccinia striiformis f. sp. hordei).</title>
        <authorList>
            <person name="Xia C."/>
            <person name="Wang M."/>
            <person name="Yin C."/>
            <person name="Cornejo O.E."/>
            <person name="Hulbert S.H."/>
            <person name="Chen X."/>
        </authorList>
    </citation>
    <scope>NUCLEOTIDE SEQUENCE [LARGE SCALE GENOMIC DNA]</scope>
    <source>
        <strain evidence="2">93-210</strain>
    </source>
</reference>
<gene>
    <name evidence="1" type="ORF">MJO28_007379</name>
</gene>
<protein>
    <submittedName>
        <fullName evidence="1">Uncharacterized protein</fullName>
    </submittedName>
</protein>
<sequence length="62" mass="6979">MPQISSGSHGFVPALYLEPSHKKKCSSSTDPTSHRELNPSYQEITAGRLEDRRALKTWCPNH</sequence>
<keyword evidence="2" id="KW-1185">Reference proteome</keyword>
<reference evidence="2" key="1">
    <citation type="journal article" date="2018" name="BMC Genomics">
        <title>Genomic insights into host adaptation between the wheat stripe rust pathogen (Puccinia striiformis f. sp. tritici) and the barley stripe rust pathogen (Puccinia striiformis f. sp. hordei).</title>
        <authorList>
            <person name="Xia C."/>
            <person name="Wang M."/>
            <person name="Yin C."/>
            <person name="Cornejo O.E."/>
            <person name="Hulbert S.H."/>
            <person name="Chen X."/>
        </authorList>
    </citation>
    <scope>NUCLEOTIDE SEQUENCE [LARGE SCALE GENOMIC DNA]</scope>
    <source>
        <strain evidence="2">93-210</strain>
    </source>
</reference>
<proteinExistence type="predicted"/>
<dbReference type="Proteomes" id="UP001060170">
    <property type="component" value="Chromosome 7"/>
</dbReference>
<dbReference type="EMBL" id="CM045871">
    <property type="protein sequence ID" value="KAI7951695.1"/>
    <property type="molecule type" value="Genomic_DNA"/>
</dbReference>
<accession>A0ACC0EF14</accession>
<comment type="caution">
    <text evidence="1">The sequence shown here is derived from an EMBL/GenBank/DDBJ whole genome shotgun (WGS) entry which is preliminary data.</text>
</comment>
<name>A0ACC0EF14_9BASI</name>